<keyword evidence="1" id="KW-0269">Exonuclease</keyword>
<dbReference type="HAMAP" id="MF_03030">
    <property type="entry name" value="MGME1"/>
    <property type="match status" value="1"/>
</dbReference>
<proteinExistence type="inferred from homology"/>
<comment type="function">
    <text evidence="1">Metal-dependent single-stranded DNA (ssDNA) exonuclease involved in mitochondrial genome maintenance.</text>
</comment>
<feature type="active site" evidence="1">
    <location>
        <position position="253"/>
    </location>
</feature>
<sequence length="338" mass="38388">MFRYCVTSSATIANSTVFKLSIRRKSASTKRKRQLASNEATEARLTSHDTSVCKTSVNNATSIDYTVHEQTDEKNTALKGKYSNLSLVSDIDELKTTNKFKLMEKLQSFSIFGSEAAESEGIQCTEDNEDKTKPSIPSVTYILNETMSLKAKAALELWKKNIIDKFGKDYFRIFCKGLLDDGKLFHSCIQNVLSHKEFEIPPRVKSAYFSVEPILNDIQNVYKLETYVTHPILRYRGIVDCIASYRDQVYVIDWKKSGKQKASLAATFDAPVQLAAYIGAINASNEYSFRIDRGLVVVAYTNGEPASVHELNNNTLQKAWEEWLRRLELFYRKSNEAN</sequence>
<dbReference type="GO" id="GO:0008297">
    <property type="term" value="F:single-stranded DNA exodeoxyribonuclease activity"/>
    <property type="evidence" value="ECO:0007669"/>
    <property type="project" value="UniProtKB-UniRule"/>
</dbReference>
<feature type="active site" evidence="1">
    <location>
        <position position="240"/>
    </location>
</feature>
<comment type="similarity">
    <text evidence="1">Belongs to the MGME1 family.</text>
</comment>
<dbReference type="Pfam" id="PF12705">
    <property type="entry name" value="PDDEXK_1"/>
    <property type="match status" value="1"/>
</dbReference>
<dbReference type="GO" id="GO:0005739">
    <property type="term" value="C:mitochondrion"/>
    <property type="evidence" value="ECO:0007669"/>
    <property type="project" value="UniProtKB-SubCell"/>
</dbReference>
<dbReference type="RefSeq" id="XP_017879138.1">
    <property type="nucleotide sequence ID" value="XM_018023649.2"/>
</dbReference>
<evidence type="ECO:0000313" key="4">
    <source>
        <dbReference type="RefSeq" id="XP_017879138.1"/>
    </source>
</evidence>
<feature type="active site" evidence="1">
    <location>
        <position position="255"/>
    </location>
</feature>
<feature type="domain" description="PD-(D/E)XK endonuclease-like" evidence="2">
    <location>
        <begin position="230"/>
        <end position="327"/>
    </location>
</feature>
<evidence type="ECO:0000256" key="1">
    <source>
        <dbReference type="HAMAP-Rule" id="MF_03030"/>
    </source>
</evidence>
<keyword evidence="1" id="KW-0496">Mitochondrion</keyword>
<dbReference type="PANTHER" id="PTHR31340">
    <property type="entry name" value="MITOCHONDRIAL GENOME MAINTENANCE EXONUCLEASE 1"/>
    <property type="match status" value="1"/>
</dbReference>
<dbReference type="PANTHER" id="PTHR31340:SF3">
    <property type="entry name" value="MITOCHONDRIAL GENOME MAINTENANCE EXONUCLEASE 1"/>
    <property type="match status" value="1"/>
</dbReference>
<dbReference type="EC" id="3.1.-.-" evidence="1"/>
<dbReference type="GeneID" id="108624392"/>
<dbReference type="GO" id="GO:0043504">
    <property type="term" value="P:mitochondrial DNA repair"/>
    <property type="evidence" value="ECO:0007669"/>
    <property type="project" value="UniProtKB-UniRule"/>
</dbReference>
<keyword evidence="1" id="KW-0378">Hydrolase</keyword>
<reference evidence="4" key="1">
    <citation type="submission" date="2025-08" db="UniProtKB">
        <authorList>
            <consortium name="RefSeq"/>
        </authorList>
    </citation>
    <scope>IDENTIFICATION</scope>
    <source>
        <tissue evidence="4">Whole body</tissue>
    </source>
</reference>
<name>A0AAJ7IXZ7_9HYME</name>
<organism evidence="3 4">
    <name type="scientific">Ceratina calcarata</name>
    <dbReference type="NCBI Taxonomy" id="156304"/>
    <lineage>
        <taxon>Eukaryota</taxon>
        <taxon>Metazoa</taxon>
        <taxon>Ecdysozoa</taxon>
        <taxon>Arthropoda</taxon>
        <taxon>Hexapoda</taxon>
        <taxon>Insecta</taxon>
        <taxon>Pterygota</taxon>
        <taxon>Neoptera</taxon>
        <taxon>Endopterygota</taxon>
        <taxon>Hymenoptera</taxon>
        <taxon>Apocrita</taxon>
        <taxon>Aculeata</taxon>
        <taxon>Apoidea</taxon>
        <taxon>Anthophila</taxon>
        <taxon>Apidae</taxon>
        <taxon>Ceratina</taxon>
        <taxon>Zadontomerus</taxon>
    </lineage>
</organism>
<dbReference type="AlphaFoldDB" id="A0AAJ7IXZ7"/>
<dbReference type="InterPro" id="IPR038726">
    <property type="entry name" value="PDDEXK_AddAB-type"/>
</dbReference>
<keyword evidence="3" id="KW-1185">Reference proteome</keyword>
<keyword evidence="1" id="KW-0540">Nuclease</keyword>
<dbReference type="Proteomes" id="UP000694925">
    <property type="component" value="Unplaced"/>
</dbReference>
<protein>
    <recommendedName>
        <fullName evidence="1">Mitochondrial genome maintenance exonuclease 1</fullName>
        <ecNumber evidence="1">3.1.-.-</ecNumber>
    </recommendedName>
</protein>
<evidence type="ECO:0000313" key="3">
    <source>
        <dbReference type="Proteomes" id="UP000694925"/>
    </source>
</evidence>
<gene>
    <name evidence="4" type="primary">LOC108624392</name>
</gene>
<dbReference type="GO" id="GO:0006264">
    <property type="term" value="P:mitochondrial DNA replication"/>
    <property type="evidence" value="ECO:0007669"/>
    <property type="project" value="TreeGrafter"/>
</dbReference>
<dbReference type="KEGG" id="ccal:108624392"/>
<comment type="subcellular location">
    <subcellularLocation>
        <location evidence="1">Mitochondrion</location>
    </subcellularLocation>
</comment>
<evidence type="ECO:0000259" key="2">
    <source>
        <dbReference type="Pfam" id="PF12705"/>
    </source>
</evidence>
<accession>A0AAJ7IXZ7</accession>